<dbReference type="SUPFAM" id="SSF52266">
    <property type="entry name" value="SGNH hydrolase"/>
    <property type="match status" value="1"/>
</dbReference>
<dbReference type="InterPro" id="IPR013830">
    <property type="entry name" value="SGNH_hydro"/>
</dbReference>
<feature type="domain" description="SGNH hydrolase-type esterase" evidence="1">
    <location>
        <begin position="41"/>
        <end position="223"/>
    </location>
</feature>
<evidence type="ECO:0000313" key="2">
    <source>
        <dbReference type="EMBL" id="MBB6325566.1"/>
    </source>
</evidence>
<name>A0A841MMX0_9BACT</name>
<evidence type="ECO:0000259" key="1">
    <source>
        <dbReference type="Pfam" id="PF13472"/>
    </source>
</evidence>
<reference evidence="2 3" key="1">
    <citation type="submission" date="2020-08" db="EMBL/GenBank/DDBJ databases">
        <title>Genomic Encyclopedia of Type Strains, Phase IV (KMG-IV): sequencing the most valuable type-strain genomes for metagenomic binning, comparative biology and taxonomic classification.</title>
        <authorList>
            <person name="Goeker M."/>
        </authorList>
    </citation>
    <scope>NUCLEOTIDE SEQUENCE [LARGE SCALE GENOMIC DNA]</scope>
    <source>
        <strain evidence="2 3">DSM 102044</strain>
    </source>
</reference>
<dbReference type="Pfam" id="PF13472">
    <property type="entry name" value="Lipase_GDSL_2"/>
    <property type="match status" value="1"/>
</dbReference>
<gene>
    <name evidence="2" type="ORF">FHS59_001181</name>
</gene>
<organism evidence="2 3">
    <name type="scientific">Algoriphagus iocasae</name>
    <dbReference type="NCBI Taxonomy" id="1836499"/>
    <lineage>
        <taxon>Bacteria</taxon>
        <taxon>Pseudomonadati</taxon>
        <taxon>Bacteroidota</taxon>
        <taxon>Cytophagia</taxon>
        <taxon>Cytophagales</taxon>
        <taxon>Cyclobacteriaceae</taxon>
        <taxon>Algoriphagus</taxon>
    </lineage>
</organism>
<dbReference type="PROSITE" id="PS51257">
    <property type="entry name" value="PROKAR_LIPOPROTEIN"/>
    <property type="match status" value="1"/>
</dbReference>
<accession>A0A841MMX0</accession>
<keyword evidence="3" id="KW-1185">Reference proteome</keyword>
<dbReference type="EMBL" id="JACIJO010000001">
    <property type="protein sequence ID" value="MBB6325566.1"/>
    <property type="molecule type" value="Genomic_DNA"/>
</dbReference>
<dbReference type="Gene3D" id="3.40.50.1110">
    <property type="entry name" value="SGNH hydrolase"/>
    <property type="match status" value="1"/>
</dbReference>
<proteinExistence type="predicted"/>
<dbReference type="CDD" id="cd01832">
    <property type="entry name" value="SGNH_hydrolase_like_1"/>
    <property type="match status" value="1"/>
</dbReference>
<comment type="caution">
    <text evidence="2">The sequence shown here is derived from an EMBL/GenBank/DDBJ whole genome shotgun (WGS) entry which is preliminary data.</text>
</comment>
<dbReference type="AlphaFoldDB" id="A0A841MMX0"/>
<dbReference type="Proteomes" id="UP000588604">
    <property type="component" value="Unassembled WGS sequence"/>
</dbReference>
<protein>
    <submittedName>
        <fullName evidence="2">Lysophospholipase L1-like esterase</fullName>
    </submittedName>
</protein>
<dbReference type="RefSeq" id="WP_184493911.1">
    <property type="nucleotide sequence ID" value="NZ_JACIJO010000001.1"/>
</dbReference>
<dbReference type="InterPro" id="IPR036514">
    <property type="entry name" value="SGNH_hydro_sf"/>
</dbReference>
<sequence length="236" mass="26603">MLKSYLLSILIFGIFACNQGTKDPNAPQPTMSKKETKHYLALGDSYTIGEGVAEADRYPNQLVDLLNAQNESLWAEPKIIAKTGWTVDELEEGINKETLENEPYDLVTLSIGVNNQYRGRDVEEYEIEFEKMLLRAMGFAGNLPDHVYVLSIPDWGITPFASENNKDAVQVAKEIDAYNAAKKEICDRYGVTYIDITEEYRAIGAQEEMLVEDQLHPSGKIYASWAQKLKEAINPE</sequence>
<evidence type="ECO:0000313" key="3">
    <source>
        <dbReference type="Proteomes" id="UP000588604"/>
    </source>
</evidence>
<dbReference type="GO" id="GO:0016788">
    <property type="term" value="F:hydrolase activity, acting on ester bonds"/>
    <property type="evidence" value="ECO:0007669"/>
    <property type="project" value="UniProtKB-ARBA"/>
</dbReference>